<dbReference type="InterPro" id="IPR050216">
    <property type="entry name" value="LRR_domain-containing"/>
</dbReference>
<dbReference type="EMBL" id="CAJNOJ010000079">
    <property type="protein sequence ID" value="CAF1052945.1"/>
    <property type="molecule type" value="Genomic_DNA"/>
</dbReference>
<sequence length="341" mass="39194">MLLGLFLLFNCLIQAQCFPVEDFYESALEIQNILRDHLLPNCPSYSDVDLVKKTFPFKVDFKSFSSTKTSAKTDEYGNIISINIINEQYLPLSISCFTRLHSLRVEGTTFPSFYFYVPMFVKHLSSSLVHLVIKNTSFNELPYTIGKFQRLKSLEITSADLQSVSDLIGELSSLEILRLSNNSLSSIPSTIIKNSRLTTFDISNNKKLRSIQSLNGHPYLVTLSADNCSIEEIPTDLPKLVNLYMQNNKIHDVSKIGTLGNGTDERKNFNFRKNSIRYLTPFIRHVKNLYYLNVDYNKLDVLPMDIYQVKTLKHLWIRNNNFKNETINEIKTNMINTTIDA</sequence>
<protein>
    <submittedName>
        <fullName evidence="4">Uncharacterized protein</fullName>
    </submittedName>
</protein>
<keyword evidence="1" id="KW-0433">Leucine-rich repeat</keyword>
<dbReference type="Pfam" id="PF00560">
    <property type="entry name" value="LRR_1"/>
    <property type="match status" value="1"/>
</dbReference>
<comment type="caution">
    <text evidence="4">The sequence shown here is derived from an EMBL/GenBank/DDBJ whole genome shotgun (WGS) entry which is preliminary data.</text>
</comment>
<dbReference type="PANTHER" id="PTHR48051">
    <property type="match status" value="1"/>
</dbReference>
<keyword evidence="2" id="KW-0677">Repeat</keyword>
<evidence type="ECO:0000313" key="5">
    <source>
        <dbReference type="Proteomes" id="UP000663852"/>
    </source>
</evidence>
<dbReference type="GO" id="GO:0005737">
    <property type="term" value="C:cytoplasm"/>
    <property type="evidence" value="ECO:0007669"/>
    <property type="project" value="TreeGrafter"/>
</dbReference>
<dbReference type="AlphaFoldDB" id="A0A814KIK1"/>
<name>A0A814KIK1_ADIRI</name>
<dbReference type="SUPFAM" id="SSF52058">
    <property type="entry name" value="L domain-like"/>
    <property type="match status" value="1"/>
</dbReference>
<keyword evidence="3" id="KW-0732">Signal</keyword>
<dbReference type="PANTHER" id="PTHR48051:SF60">
    <property type="entry name" value="VOLUME-REGULATED ANION CHANNEL SUBUNIT LRRC8D"/>
    <property type="match status" value="1"/>
</dbReference>
<accession>A0A814KIK1</accession>
<feature type="chain" id="PRO_5032480420" evidence="3">
    <location>
        <begin position="18"/>
        <end position="341"/>
    </location>
</feature>
<reference evidence="4" key="1">
    <citation type="submission" date="2021-02" db="EMBL/GenBank/DDBJ databases">
        <authorList>
            <person name="Nowell W R."/>
        </authorList>
    </citation>
    <scope>NUCLEOTIDE SEQUENCE</scope>
</reference>
<gene>
    <name evidence="4" type="ORF">EDS130_LOCUS17523</name>
</gene>
<dbReference type="InterPro" id="IPR032675">
    <property type="entry name" value="LRR_dom_sf"/>
</dbReference>
<evidence type="ECO:0000313" key="4">
    <source>
        <dbReference type="EMBL" id="CAF1052945.1"/>
    </source>
</evidence>
<proteinExistence type="predicted"/>
<evidence type="ECO:0000256" key="3">
    <source>
        <dbReference type="SAM" id="SignalP"/>
    </source>
</evidence>
<dbReference type="InterPro" id="IPR003591">
    <property type="entry name" value="Leu-rich_rpt_typical-subtyp"/>
</dbReference>
<dbReference type="SMART" id="SM00369">
    <property type="entry name" value="LRR_TYP"/>
    <property type="match status" value="3"/>
</dbReference>
<dbReference type="Gene3D" id="3.80.10.10">
    <property type="entry name" value="Ribonuclease Inhibitor"/>
    <property type="match status" value="2"/>
</dbReference>
<dbReference type="InterPro" id="IPR001611">
    <property type="entry name" value="Leu-rich_rpt"/>
</dbReference>
<dbReference type="OrthoDB" id="1394818at2759"/>
<dbReference type="Proteomes" id="UP000663852">
    <property type="component" value="Unassembled WGS sequence"/>
</dbReference>
<evidence type="ECO:0000256" key="2">
    <source>
        <dbReference type="ARBA" id="ARBA00022737"/>
    </source>
</evidence>
<evidence type="ECO:0000256" key="1">
    <source>
        <dbReference type="ARBA" id="ARBA00022614"/>
    </source>
</evidence>
<dbReference type="PROSITE" id="PS51450">
    <property type="entry name" value="LRR"/>
    <property type="match status" value="1"/>
</dbReference>
<organism evidence="4 5">
    <name type="scientific">Adineta ricciae</name>
    <name type="common">Rotifer</name>
    <dbReference type="NCBI Taxonomy" id="249248"/>
    <lineage>
        <taxon>Eukaryota</taxon>
        <taxon>Metazoa</taxon>
        <taxon>Spiralia</taxon>
        <taxon>Gnathifera</taxon>
        <taxon>Rotifera</taxon>
        <taxon>Eurotatoria</taxon>
        <taxon>Bdelloidea</taxon>
        <taxon>Adinetida</taxon>
        <taxon>Adinetidae</taxon>
        <taxon>Adineta</taxon>
    </lineage>
</organism>
<feature type="signal peptide" evidence="3">
    <location>
        <begin position="1"/>
        <end position="17"/>
    </location>
</feature>